<gene>
    <name evidence="7" type="ORF">METSMIALI_00184</name>
</gene>
<proteinExistence type="inferred from homology"/>
<reference evidence="7 8" key="2">
    <citation type="submission" date="2008-11" db="EMBL/GenBank/DDBJ databases">
        <title>Draft genome sequence of Methanobrevibacter smithii (DSM 2375).</title>
        <authorList>
            <person name="Sudarsanam P."/>
            <person name="Ley R."/>
            <person name="Guruge J."/>
            <person name="Turnbaugh P.J."/>
            <person name="Mahowald M."/>
            <person name="Liep D."/>
            <person name="Gordon J."/>
        </authorList>
    </citation>
    <scope>NUCLEOTIDE SEQUENCE [LARGE SCALE GENOMIC DNA]</scope>
    <source>
        <strain evidence="7 8">DSM 2375</strain>
    </source>
</reference>
<evidence type="ECO:0000256" key="6">
    <source>
        <dbReference type="HAMAP-Rule" id="MF_00590"/>
    </source>
</evidence>
<dbReference type="Pfam" id="PF04019">
    <property type="entry name" value="DUF359"/>
    <property type="match status" value="1"/>
</dbReference>
<dbReference type="GO" id="GO:0016301">
    <property type="term" value="F:kinase activity"/>
    <property type="evidence" value="ECO:0007669"/>
    <property type="project" value="UniProtKB-UniRule"/>
</dbReference>
<protein>
    <recommendedName>
        <fullName evidence="6">GTP-dependent dephospho-CoA kinase</fullName>
        <ecNumber evidence="6">2.7.1.237</ecNumber>
    </recommendedName>
    <alternativeName>
        <fullName evidence="6">Dephospho-coenzyme A kinase</fullName>
        <shortName evidence="6">DPCK</shortName>
    </alternativeName>
</protein>
<comment type="caution">
    <text evidence="6">Lacks conserved residue(s) required for the propagation of feature annotation.</text>
</comment>
<evidence type="ECO:0000256" key="5">
    <source>
        <dbReference type="ARBA" id="ARBA00023134"/>
    </source>
</evidence>
<feature type="binding site" evidence="6">
    <location>
        <position position="74"/>
    </location>
    <ligand>
        <name>GTP</name>
        <dbReference type="ChEBI" id="CHEBI:37565"/>
    </ligand>
</feature>
<comment type="function">
    <text evidence="6">Catalyzes the GTP-dependent phosphorylation of the 3'-hydroxyl group of dephosphocoenzyme A to form coenzyme A (CoA).</text>
</comment>
<dbReference type="GO" id="GO:0015937">
    <property type="term" value="P:coenzyme A biosynthetic process"/>
    <property type="evidence" value="ECO:0007669"/>
    <property type="project" value="UniProtKB-UniRule"/>
</dbReference>
<feature type="binding site" evidence="6">
    <location>
        <position position="131"/>
    </location>
    <ligand>
        <name>GTP</name>
        <dbReference type="ChEBI" id="CHEBI:37565"/>
    </ligand>
</feature>
<dbReference type="GO" id="GO:0005525">
    <property type="term" value="F:GTP binding"/>
    <property type="evidence" value="ECO:0007669"/>
    <property type="project" value="UniProtKB-UniRule"/>
</dbReference>
<dbReference type="AlphaFoldDB" id="B9ACW2"/>
<keyword evidence="5 6" id="KW-0342">GTP-binding</keyword>
<comment type="catalytic activity">
    <reaction evidence="6">
        <text>3'-dephospho-CoA + GTP = GDP + CoA + H(+)</text>
        <dbReference type="Rhea" id="RHEA:61156"/>
        <dbReference type="ChEBI" id="CHEBI:15378"/>
        <dbReference type="ChEBI" id="CHEBI:37565"/>
        <dbReference type="ChEBI" id="CHEBI:57287"/>
        <dbReference type="ChEBI" id="CHEBI:57328"/>
        <dbReference type="ChEBI" id="CHEBI:58189"/>
        <dbReference type="EC" id="2.7.1.237"/>
    </reaction>
</comment>
<comment type="pathway">
    <text evidence="6">Cofactor biosynthesis; coenzyme A biosynthesis.</text>
</comment>
<organism evidence="7 8">
    <name type="scientific">Methanobrevibacter smithii DSM 2375</name>
    <dbReference type="NCBI Taxonomy" id="483214"/>
    <lineage>
        <taxon>Archaea</taxon>
        <taxon>Methanobacteriati</taxon>
        <taxon>Methanobacteriota</taxon>
        <taxon>Methanomada group</taxon>
        <taxon>Methanobacteria</taxon>
        <taxon>Methanobacteriales</taxon>
        <taxon>Methanobacteriaceae</taxon>
        <taxon>Methanobrevibacter</taxon>
    </lineage>
</organism>
<reference evidence="7 8" key="1">
    <citation type="submission" date="2008-10" db="EMBL/GenBank/DDBJ databases">
        <authorList>
            <person name="Fulton L."/>
            <person name="Clifton S."/>
            <person name="Fulton B."/>
            <person name="Xu J."/>
            <person name="Minx P."/>
            <person name="Pepin K.H."/>
            <person name="Johnson M."/>
            <person name="Bhonagiri V."/>
            <person name="Nash W.E."/>
            <person name="Mardis E.R."/>
            <person name="Wilson R.K."/>
        </authorList>
    </citation>
    <scope>NUCLEOTIDE SEQUENCE [LARGE SCALE GENOMIC DNA]</scope>
    <source>
        <strain evidence="7 8">DSM 2375</strain>
    </source>
</reference>
<evidence type="ECO:0000313" key="7">
    <source>
        <dbReference type="EMBL" id="EEE41302.1"/>
    </source>
</evidence>
<keyword evidence="2 6" id="KW-0547">Nucleotide-binding</keyword>
<keyword evidence="1 6" id="KW-0808">Transferase</keyword>
<evidence type="ECO:0000313" key="8">
    <source>
        <dbReference type="Proteomes" id="UP000003489"/>
    </source>
</evidence>
<dbReference type="PIRSF" id="PIRSF006533">
    <property type="entry name" value="UCP006533"/>
    <property type="match status" value="1"/>
</dbReference>
<keyword evidence="3 6" id="KW-0418">Kinase</keyword>
<evidence type="ECO:0000256" key="3">
    <source>
        <dbReference type="ARBA" id="ARBA00022777"/>
    </source>
</evidence>
<name>B9ACW2_METSM</name>
<sequence length="179" mass="20023">MFKSKVEGFIVLRLDAELNKDTISKLKKPLGKLYPHFEDAIEEIKSSEFLISVGDATFNNLTKYELYPDIGIIDNLIQRKNHNHEVIKAENILKAKNPAGTITDDLWETIGQAMKLSGDGNCHVIEVDGEEDLAVLPCILMASDETTILYGQPNEGLVLLKVCDAKDYAQNLIDTFIKE</sequence>
<comment type="similarity">
    <text evidence="6">Belongs to the GTP-dependent DPCK family.</text>
</comment>
<dbReference type="PANTHER" id="PTHR40732:SF1">
    <property type="entry name" value="GTP-DEPENDENT DEPHOSPHO-COA KINASE"/>
    <property type="match status" value="1"/>
</dbReference>
<dbReference type="InterPro" id="IPR007164">
    <property type="entry name" value="GTP-dep_dephospho-CoA_kin"/>
</dbReference>
<accession>B9ACW2</accession>
<dbReference type="PATRIC" id="fig|483214.13.peg.176"/>
<dbReference type="PANTHER" id="PTHR40732">
    <property type="entry name" value="UPF0218 PROTEIN TK1697"/>
    <property type="match status" value="1"/>
</dbReference>
<dbReference type="EC" id="2.7.1.237" evidence="6"/>
<evidence type="ECO:0000256" key="1">
    <source>
        <dbReference type="ARBA" id="ARBA00022679"/>
    </source>
</evidence>
<keyword evidence="4 6" id="KW-0173">Coenzyme A biosynthesis</keyword>
<evidence type="ECO:0000256" key="2">
    <source>
        <dbReference type="ARBA" id="ARBA00022741"/>
    </source>
</evidence>
<dbReference type="Proteomes" id="UP000003489">
    <property type="component" value="Unassembled WGS sequence"/>
</dbReference>
<feature type="binding site" evidence="6">
    <location>
        <position position="55"/>
    </location>
    <ligand>
        <name>GTP</name>
        <dbReference type="ChEBI" id="CHEBI:37565"/>
    </ligand>
</feature>
<comment type="caution">
    <text evidence="7">The sequence shown here is derived from an EMBL/GenBank/DDBJ whole genome shotgun (WGS) entry which is preliminary data.</text>
</comment>
<dbReference type="EMBL" id="ABYW01000001">
    <property type="protein sequence ID" value="EEE41302.1"/>
    <property type="molecule type" value="Genomic_DNA"/>
</dbReference>
<dbReference type="HOGENOM" id="CLU_120795_1_0_2"/>
<evidence type="ECO:0000256" key="4">
    <source>
        <dbReference type="ARBA" id="ARBA00022993"/>
    </source>
</evidence>
<dbReference type="UniPathway" id="UPA00241"/>
<dbReference type="HAMAP" id="MF_00590">
    <property type="entry name" value="Dephospho_CoA_kinase_GTP_dep"/>
    <property type="match status" value="1"/>
</dbReference>